<comment type="caution">
    <text evidence="1">The sequence shown here is derived from an EMBL/GenBank/DDBJ whole genome shotgun (WGS) entry which is preliminary data.</text>
</comment>
<dbReference type="RefSeq" id="WP_107215932.1">
    <property type="nucleotide sequence ID" value="NZ_KZ686269.1"/>
</dbReference>
<protein>
    <submittedName>
        <fullName evidence="1">Uncharacterized protein</fullName>
    </submittedName>
</protein>
<accession>A0A2T3HMI6</accession>
<dbReference type="AlphaFoldDB" id="A0A2T3HMI6"/>
<evidence type="ECO:0000313" key="1">
    <source>
        <dbReference type="EMBL" id="PST83668.1"/>
    </source>
</evidence>
<dbReference type="EMBL" id="PYLS01000005">
    <property type="protein sequence ID" value="PST83668.1"/>
    <property type="molecule type" value="Genomic_DNA"/>
</dbReference>
<sequence>MREQLIARWNVFLGKMRARFTESLTYGEQAVLDALDENGYDYYGAYRVLQAVRAQIYNDLVQKVSETWQQQVEPQMRADGDYWPAESQKGHELSEWMDRQIDLWVFRTEGQLSKKYYAHAIQLVDRNFFCTQCNSPVRIQRDFFMAQYVSCAYCNAINTFEPETKYQTIGWNVVHNIAAFNAFDEYRNMQAARSAGGPGYVQAMRSYYEKYFDERIKLLPHTAATRQRDLEAEIRKHI</sequence>
<reference evidence="1 2" key="1">
    <citation type="submission" date="2018-03" db="EMBL/GenBank/DDBJ databases">
        <authorList>
            <person name="Keele B.F."/>
        </authorList>
    </citation>
    <scope>NUCLEOTIDE SEQUENCE [LARGE SCALE GENOMIC DNA]</scope>
    <source>
        <strain evidence="1 2">YL28-9</strain>
    </source>
</reference>
<organism evidence="1 2">
    <name type="scientific">Pedobacter yulinensis</name>
    <dbReference type="NCBI Taxonomy" id="2126353"/>
    <lineage>
        <taxon>Bacteria</taxon>
        <taxon>Pseudomonadati</taxon>
        <taxon>Bacteroidota</taxon>
        <taxon>Sphingobacteriia</taxon>
        <taxon>Sphingobacteriales</taxon>
        <taxon>Sphingobacteriaceae</taxon>
        <taxon>Pedobacter</taxon>
    </lineage>
</organism>
<proteinExistence type="predicted"/>
<evidence type="ECO:0000313" key="2">
    <source>
        <dbReference type="Proteomes" id="UP000240912"/>
    </source>
</evidence>
<name>A0A2T3HMI6_9SPHI</name>
<dbReference type="OrthoDB" id="5502466at2"/>
<gene>
    <name evidence="1" type="ORF">C7T94_14135</name>
</gene>
<keyword evidence="2" id="KW-1185">Reference proteome</keyword>
<dbReference type="Proteomes" id="UP000240912">
    <property type="component" value="Unassembled WGS sequence"/>
</dbReference>